<evidence type="ECO:0000313" key="1">
    <source>
        <dbReference type="EMBL" id="MFD1780245.1"/>
    </source>
</evidence>
<dbReference type="NCBIfam" id="TIGR00022">
    <property type="entry name" value="YhcH/YjgK/YiaL family protein"/>
    <property type="match status" value="1"/>
</dbReference>
<sequence length="151" mass="17735">MIIDKLANAHLYEGVRPRLKMALDYLRETDLMELPVGEYEIEGDRVFIQIHEYETKGIEEARFECHSRYADVQYIIRGEEKMGYTNIENTRVVEELKERDLYFLETKAEDRVLVKEGMFALFTPEDAHMPGMYTSAPKPVKKAVVKVLWNE</sequence>
<dbReference type="PANTHER" id="PTHR34986">
    <property type="entry name" value="EVOLVED BETA-GALACTOSIDASE SUBUNIT BETA"/>
    <property type="match status" value="1"/>
</dbReference>
<organism evidence="1 2">
    <name type="scientific">Fredinandcohnia salidurans</name>
    <dbReference type="NCBI Taxonomy" id="2595041"/>
    <lineage>
        <taxon>Bacteria</taxon>
        <taxon>Bacillati</taxon>
        <taxon>Bacillota</taxon>
        <taxon>Bacilli</taxon>
        <taxon>Bacillales</taxon>
        <taxon>Bacillaceae</taxon>
        <taxon>Fredinandcohnia</taxon>
    </lineage>
</organism>
<dbReference type="RefSeq" id="WP_388039858.1">
    <property type="nucleotide sequence ID" value="NZ_JBHUEK010000025.1"/>
</dbReference>
<dbReference type="PANTHER" id="PTHR34986:SF1">
    <property type="entry name" value="PROTEIN YIAL"/>
    <property type="match status" value="1"/>
</dbReference>
<dbReference type="Proteomes" id="UP001597227">
    <property type="component" value="Unassembled WGS sequence"/>
</dbReference>
<keyword evidence="2" id="KW-1185">Reference proteome</keyword>
<gene>
    <name evidence="1" type="ORF">ACFSFW_16395</name>
</gene>
<comment type="caution">
    <text evidence="1">The sequence shown here is derived from an EMBL/GenBank/DDBJ whole genome shotgun (WGS) entry which is preliminary data.</text>
</comment>
<evidence type="ECO:0000313" key="2">
    <source>
        <dbReference type="Proteomes" id="UP001597227"/>
    </source>
</evidence>
<protein>
    <submittedName>
        <fullName evidence="1">YhcH/YjgK/YiaL family protein</fullName>
    </submittedName>
</protein>
<name>A0ABW4MUY3_9BACI</name>
<accession>A0ABW4MUY3</accession>
<reference evidence="2" key="1">
    <citation type="journal article" date="2019" name="Int. J. Syst. Evol. Microbiol.">
        <title>The Global Catalogue of Microorganisms (GCM) 10K type strain sequencing project: providing services to taxonomists for standard genome sequencing and annotation.</title>
        <authorList>
            <consortium name="The Broad Institute Genomics Platform"/>
            <consortium name="The Broad Institute Genome Sequencing Center for Infectious Disease"/>
            <person name="Wu L."/>
            <person name="Ma J."/>
        </authorList>
    </citation>
    <scope>NUCLEOTIDE SEQUENCE [LARGE SCALE GENOMIC DNA]</scope>
    <source>
        <strain evidence="2">CCUG 15531</strain>
    </source>
</reference>
<dbReference type="InterPro" id="IPR037012">
    <property type="entry name" value="NanQ/TabA/YiaL_sf"/>
</dbReference>
<dbReference type="InterPro" id="IPR004375">
    <property type="entry name" value="NanQ/TabA/YiaL"/>
</dbReference>
<dbReference type="SUPFAM" id="SSF51197">
    <property type="entry name" value="Clavaminate synthase-like"/>
    <property type="match status" value="1"/>
</dbReference>
<dbReference type="Pfam" id="PF04074">
    <property type="entry name" value="DUF386"/>
    <property type="match status" value="1"/>
</dbReference>
<dbReference type="EMBL" id="JBHUEK010000025">
    <property type="protein sequence ID" value="MFD1780245.1"/>
    <property type="molecule type" value="Genomic_DNA"/>
</dbReference>
<proteinExistence type="predicted"/>
<dbReference type="Gene3D" id="2.60.120.370">
    <property type="entry name" value="YhcH/YjgK/YiaL"/>
    <property type="match status" value="1"/>
</dbReference>